<evidence type="ECO:0000313" key="11">
    <source>
        <dbReference type="Proteomes" id="UP000002051"/>
    </source>
</evidence>
<keyword evidence="3" id="KW-0862">Zinc</keyword>
<dbReference type="PROSITE" id="PS50089">
    <property type="entry name" value="ZF_RING_2"/>
    <property type="match status" value="1"/>
</dbReference>
<feature type="region of interest" description="Disordered" evidence="5">
    <location>
        <begin position="269"/>
        <end position="322"/>
    </location>
</feature>
<dbReference type="EMBL" id="CM001220">
    <property type="protein sequence ID" value="KEH32064.1"/>
    <property type="molecule type" value="Genomic_DNA"/>
</dbReference>
<dbReference type="InterPro" id="IPR001841">
    <property type="entry name" value="Znf_RING"/>
</dbReference>
<evidence type="ECO:0000256" key="3">
    <source>
        <dbReference type="ARBA" id="ARBA00022833"/>
    </source>
</evidence>
<dbReference type="InterPro" id="IPR017907">
    <property type="entry name" value="Znf_RING_CS"/>
</dbReference>
<reference evidence="12" key="4">
    <citation type="journal article" date="2018" name="Nat. Plants">
        <title>Whole-genome landscape of Medicago truncatula symbiotic genes.</title>
        <authorList>
            <person name="Pecrix Y."/>
            <person name="Staton S.E."/>
            <person name="Sallet E."/>
            <person name="Lelandais-Briere C."/>
            <person name="Moreau S."/>
            <person name="Carrere S."/>
            <person name="Blein T."/>
            <person name="Jardinaud M.F."/>
            <person name="Latrasse D."/>
            <person name="Zouine M."/>
            <person name="Zahm M."/>
            <person name="Kreplak J."/>
            <person name="Mayjonade B."/>
            <person name="Satge C."/>
            <person name="Perez M."/>
            <person name="Cauet S."/>
            <person name="Marande W."/>
            <person name="Chantry-Darmon C."/>
            <person name="Lopez-Roques C."/>
            <person name="Bouchez O."/>
            <person name="Berard A."/>
            <person name="Debelle F."/>
            <person name="Munos S."/>
            <person name="Bendahmane A."/>
            <person name="Berges H."/>
            <person name="Niebel A."/>
            <person name="Buitink J."/>
            <person name="Frugier F."/>
            <person name="Benhamed M."/>
            <person name="Crespi M."/>
            <person name="Gouzy J."/>
            <person name="Gamas P."/>
        </authorList>
    </citation>
    <scope>NUCLEOTIDE SEQUENCE [LARGE SCALE GENOMIC DNA]</scope>
    <source>
        <strain evidence="12">cv. Jemalong A17</strain>
    </source>
</reference>
<keyword evidence="1" id="KW-0479">Metal-binding</keyword>
<accession>A0A072UQF4</accession>
<dbReference type="InterPro" id="IPR011011">
    <property type="entry name" value="Znf_FYVE_PHD"/>
</dbReference>
<dbReference type="InterPro" id="IPR001965">
    <property type="entry name" value="Znf_PHD"/>
</dbReference>
<dbReference type="PANTHER" id="PTHR47177:SF4">
    <property type="entry name" value="OS06G0283200 PROTEIN"/>
    <property type="match status" value="1"/>
</dbReference>
<dbReference type="InterPro" id="IPR013083">
    <property type="entry name" value="Znf_RING/FYVE/PHD"/>
</dbReference>
<dbReference type="GO" id="GO:0008270">
    <property type="term" value="F:zinc ion binding"/>
    <property type="evidence" value="ECO:0007669"/>
    <property type="project" value="UniProtKB-KW"/>
</dbReference>
<keyword evidence="2 4" id="KW-0863">Zinc-finger</keyword>
<dbReference type="Proteomes" id="UP000002051">
    <property type="component" value="Chromosome 4"/>
</dbReference>
<dbReference type="Gramene" id="rna26503">
    <property type="protein sequence ID" value="RHN63759.1"/>
    <property type="gene ID" value="gene26503"/>
</dbReference>
<dbReference type="PROSITE" id="PS00518">
    <property type="entry name" value="ZF_RING_1"/>
    <property type="match status" value="1"/>
</dbReference>
<dbReference type="EnsemblPlants" id="KEH32064">
    <property type="protein sequence ID" value="KEH32064"/>
    <property type="gene ID" value="MTR_4g110090"/>
</dbReference>
<dbReference type="Pfam" id="PF00628">
    <property type="entry name" value="PHD"/>
    <property type="match status" value="1"/>
</dbReference>
<reference evidence="10" key="3">
    <citation type="submission" date="2015-04" db="UniProtKB">
        <authorList>
            <consortium name="EnsemblPlants"/>
        </authorList>
    </citation>
    <scope>IDENTIFICATION</scope>
    <source>
        <strain evidence="10">cv. Jemalong A17</strain>
    </source>
</reference>
<feature type="domain" description="PHD-type" evidence="6">
    <location>
        <begin position="121"/>
        <end position="170"/>
    </location>
</feature>
<feature type="compositionally biased region" description="Basic and acidic residues" evidence="5">
    <location>
        <begin position="229"/>
        <end position="239"/>
    </location>
</feature>
<proteinExistence type="predicted"/>
<feature type="domain" description="RING-type" evidence="7">
    <location>
        <begin position="34"/>
        <end position="75"/>
    </location>
</feature>
<dbReference type="PROSITE" id="PS50016">
    <property type="entry name" value="ZF_PHD_2"/>
    <property type="match status" value="1"/>
</dbReference>
<dbReference type="OrthoDB" id="365379at2759"/>
<dbReference type="Gene3D" id="3.30.40.10">
    <property type="entry name" value="Zinc/RING finger domain, C3HC4 (zinc finger)"/>
    <property type="match status" value="2"/>
</dbReference>
<reference evidence="9" key="5">
    <citation type="journal article" date="2018" name="Nat. Plants">
        <title>Whole-genome landscape of Medicago truncatula symbiotic genes.</title>
        <authorList>
            <person name="Pecrix Y."/>
            <person name="Gamas P."/>
            <person name="Carrere S."/>
        </authorList>
    </citation>
    <scope>NUCLEOTIDE SEQUENCE</scope>
    <source>
        <tissue evidence="9">Leaves</tissue>
    </source>
</reference>
<sequence length="614" mass="68799">MSTSLPTSNKRLKAEVKIEEEDDNDNNNNQDVCCGICYIERGISVPAQIDCCSHYFCFVCIMEWAKHESRCPLCRQRFSNVRRLPMHDVFSSSRDVKIPIRDQVYHPHGNMTSGPVDSNAERKCCICDGAKDENLILICDLCDTVSHTFCVGLGYTVPEGDWFCHDCAVSLETNASYMLDQQNVELKAAPDVTILNILRGTGSQVVRRPMASPARQNNSLSSDIPLLDRVSRSEGKKPVSEVQRALRNVQLLRENWNSLRSGKLRFHSKTFQSGGTSSQTENSSSLSCGKLDDSHSMASASRQQSMVQGAQSSNMLSNGGLKDDVDKAWKMMRKAKTMQQTPKRTSRIQQEVDDGPSCSGAREKSFSPRSCPESKKQPRTLDFMYAKMQEKCDHSCLKKKLENHRSPMLGEKRQSRVLCEEKIQHLRNHNTRLEGYRELPLPSKVHTSTHRAPCHNERNAAKEQRQSAYLVTSVGLAPSSRKSGSVFASNKDVDIFNKEKSLAKSFGNGITKNTEDAKTEIQSLVKLNLNCLAINKQLGVETFKVVARQATHTILAACHSEQQKSNIYSSNSVCSHTDHIQFQKSNLMPNCCRQCFHVFVNDVVKSMLEKVGCS</sequence>
<evidence type="ECO:0000313" key="10">
    <source>
        <dbReference type="EnsemblPlants" id="KEH32064"/>
    </source>
</evidence>
<feature type="compositionally biased region" description="Polar residues" evidence="5">
    <location>
        <begin position="337"/>
        <end position="349"/>
    </location>
</feature>
<dbReference type="SMART" id="SM00184">
    <property type="entry name" value="RING"/>
    <property type="match status" value="1"/>
</dbReference>
<evidence type="ECO:0000256" key="4">
    <source>
        <dbReference type="PROSITE-ProRule" id="PRU00175"/>
    </source>
</evidence>
<reference evidence="8 11" key="1">
    <citation type="journal article" date="2011" name="Nature">
        <title>The Medicago genome provides insight into the evolution of rhizobial symbioses.</title>
        <authorList>
            <person name="Young N.D."/>
            <person name="Debelle F."/>
            <person name="Oldroyd G.E."/>
            <person name="Geurts R."/>
            <person name="Cannon S.B."/>
            <person name="Udvardi M.K."/>
            <person name="Benedito V.A."/>
            <person name="Mayer K.F."/>
            <person name="Gouzy J."/>
            <person name="Schoof H."/>
            <person name="Van de Peer Y."/>
            <person name="Proost S."/>
            <person name="Cook D.R."/>
            <person name="Meyers B.C."/>
            <person name="Spannagl M."/>
            <person name="Cheung F."/>
            <person name="De Mita S."/>
            <person name="Krishnakumar V."/>
            <person name="Gundlach H."/>
            <person name="Zhou S."/>
            <person name="Mudge J."/>
            <person name="Bharti A.K."/>
            <person name="Murray J.D."/>
            <person name="Naoumkina M.A."/>
            <person name="Rosen B."/>
            <person name="Silverstein K.A."/>
            <person name="Tang H."/>
            <person name="Rombauts S."/>
            <person name="Zhao P.X."/>
            <person name="Zhou P."/>
            <person name="Barbe V."/>
            <person name="Bardou P."/>
            <person name="Bechner M."/>
            <person name="Bellec A."/>
            <person name="Berger A."/>
            <person name="Berges H."/>
            <person name="Bidwell S."/>
            <person name="Bisseling T."/>
            <person name="Choisne N."/>
            <person name="Couloux A."/>
            <person name="Denny R."/>
            <person name="Deshpande S."/>
            <person name="Dai X."/>
            <person name="Doyle J.J."/>
            <person name="Dudez A.M."/>
            <person name="Farmer A.D."/>
            <person name="Fouteau S."/>
            <person name="Franken C."/>
            <person name="Gibelin C."/>
            <person name="Gish J."/>
            <person name="Goldstein S."/>
            <person name="Gonzalez A.J."/>
            <person name="Green P.J."/>
            <person name="Hallab A."/>
            <person name="Hartog M."/>
            <person name="Hua A."/>
            <person name="Humphray S.J."/>
            <person name="Jeong D.H."/>
            <person name="Jing Y."/>
            <person name="Jocker A."/>
            <person name="Kenton S.M."/>
            <person name="Kim D.J."/>
            <person name="Klee K."/>
            <person name="Lai H."/>
            <person name="Lang C."/>
            <person name="Lin S."/>
            <person name="Macmil S.L."/>
            <person name="Magdelenat G."/>
            <person name="Matthews L."/>
            <person name="McCorrison J."/>
            <person name="Monaghan E.L."/>
            <person name="Mun J.H."/>
            <person name="Najar F.Z."/>
            <person name="Nicholson C."/>
            <person name="Noirot C."/>
            <person name="O'Bleness M."/>
            <person name="Paule C.R."/>
            <person name="Poulain J."/>
            <person name="Prion F."/>
            <person name="Qin B."/>
            <person name="Qu C."/>
            <person name="Retzel E.F."/>
            <person name="Riddle C."/>
            <person name="Sallet E."/>
            <person name="Samain S."/>
            <person name="Samson N."/>
            <person name="Sanders I."/>
            <person name="Saurat O."/>
            <person name="Scarpelli C."/>
            <person name="Schiex T."/>
            <person name="Segurens B."/>
            <person name="Severin A.J."/>
            <person name="Sherrier D.J."/>
            <person name="Shi R."/>
            <person name="Sims S."/>
            <person name="Singer S.R."/>
            <person name="Sinharoy S."/>
            <person name="Sterck L."/>
            <person name="Viollet A."/>
            <person name="Wang B.B."/>
            <person name="Wang K."/>
            <person name="Wang M."/>
            <person name="Wang X."/>
            <person name="Warfsmann J."/>
            <person name="Weissenbach J."/>
            <person name="White D.D."/>
            <person name="White J.D."/>
            <person name="Wiley G.B."/>
            <person name="Wincker P."/>
            <person name="Xing Y."/>
            <person name="Yang L."/>
            <person name="Yao Z."/>
            <person name="Ying F."/>
            <person name="Zhai J."/>
            <person name="Zhou L."/>
            <person name="Zuber A."/>
            <person name="Denarie J."/>
            <person name="Dixon R.A."/>
            <person name="May G.D."/>
            <person name="Schwartz D.C."/>
            <person name="Rogers J."/>
            <person name="Quetier F."/>
            <person name="Town C.D."/>
            <person name="Roe B.A."/>
        </authorList>
    </citation>
    <scope>NUCLEOTIDE SEQUENCE [LARGE SCALE GENOMIC DNA]</scope>
    <source>
        <strain evidence="8">A17</strain>
        <strain evidence="10 11">cv. Jemalong A17</strain>
    </source>
</reference>
<dbReference type="HOGENOM" id="CLU_021071_0_0_1"/>
<protein>
    <submittedName>
        <fullName evidence="8">PHD-finger protein, putative</fullName>
    </submittedName>
    <submittedName>
        <fullName evidence="9">Putative chromatin regulator PHD family</fullName>
    </submittedName>
</protein>
<evidence type="ECO:0000256" key="2">
    <source>
        <dbReference type="ARBA" id="ARBA00022771"/>
    </source>
</evidence>
<organism evidence="8 11">
    <name type="scientific">Medicago truncatula</name>
    <name type="common">Barrel medic</name>
    <name type="synonym">Medicago tribuloides</name>
    <dbReference type="NCBI Taxonomy" id="3880"/>
    <lineage>
        <taxon>Eukaryota</taxon>
        <taxon>Viridiplantae</taxon>
        <taxon>Streptophyta</taxon>
        <taxon>Embryophyta</taxon>
        <taxon>Tracheophyta</taxon>
        <taxon>Spermatophyta</taxon>
        <taxon>Magnoliopsida</taxon>
        <taxon>eudicotyledons</taxon>
        <taxon>Gunneridae</taxon>
        <taxon>Pentapetalae</taxon>
        <taxon>rosids</taxon>
        <taxon>fabids</taxon>
        <taxon>Fabales</taxon>
        <taxon>Fabaceae</taxon>
        <taxon>Papilionoideae</taxon>
        <taxon>50 kb inversion clade</taxon>
        <taxon>NPAAA clade</taxon>
        <taxon>Hologalegina</taxon>
        <taxon>IRL clade</taxon>
        <taxon>Trifolieae</taxon>
        <taxon>Medicago</taxon>
    </lineage>
</organism>
<evidence type="ECO:0000259" key="6">
    <source>
        <dbReference type="PROSITE" id="PS50016"/>
    </source>
</evidence>
<gene>
    <name evidence="10" type="primary">25493923</name>
    <name evidence="8" type="ordered locus">MTR_4g110090</name>
    <name evidence="9" type="ORF">MtrunA17_Chr4g0061801</name>
</gene>
<feature type="region of interest" description="Disordered" evidence="5">
    <location>
        <begin position="206"/>
        <end position="241"/>
    </location>
</feature>
<evidence type="ECO:0000313" key="8">
    <source>
        <dbReference type="EMBL" id="KEH32064.1"/>
    </source>
</evidence>
<dbReference type="SUPFAM" id="SSF57903">
    <property type="entry name" value="FYVE/PHD zinc finger"/>
    <property type="match status" value="1"/>
</dbReference>
<dbReference type="PANTHER" id="PTHR47177">
    <property type="entry name" value="F18C1.6 PROTEIN"/>
    <property type="match status" value="1"/>
</dbReference>
<evidence type="ECO:0000256" key="5">
    <source>
        <dbReference type="SAM" id="MobiDB-lite"/>
    </source>
</evidence>
<evidence type="ECO:0000313" key="9">
    <source>
        <dbReference type="EMBL" id="RHN63759.1"/>
    </source>
</evidence>
<evidence type="ECO:0000259" key="7">
    <source>
        <dbReference type="PROSITE" id="PS50089"/>
    </source>
</evidence>
<feature type="compositionally biased region" description="Low complexity" evidence="5">
    <location>
        <begin position="272"/>
        <end position="287"/>
    </location>
</feature>
<reference evidence="8 11" key="2">
    <citation type="journal article" date="2014" name="BMC Genomics">
        <title>An improved genome release (version Mt4.0) for the model legume Medicago truncatula.</title>
        <authorList>
            <person name="Tang H."/>
            <person name="Krishnakumar V."/>
            <person name="Bidwell S."/>
            <person name="Rosen B."/>
            <person name="Chan A."/>
            <person name="Zhou S."/>
            <person name="Gentzbittel L."/>
            <person name="Childs K.L."/>
            <person name="Yandell M."/>
            <person name="Gundlach H."/>
            <person name="Mayer K.F."/>
            <person name="Schwartz D.C."/>
            <person name="Town C.D."/>
        </authorList>
    </citation>
    <scope>GENOME REANNOTATION</scope>
    <source>
        <strain evidence="8">A17</strain>
        <strain evidence="10 11">cv. Jemalong A17</strain>
    </source>
</reference>
<dbReference type="EMBL" id="PSQE01000004">
    <property type="protein sequence ID" value="RHN63759.1"/>
    <property type="molecule type" value="Genomic_DNA"/>
</dbReference>
<dbReference type="SMART" id="SM00249">
    <property type="entry name" value="PHD"/>
    <property type="match status" value="1"/>
</dbReference>
<evidence type="ECO:0000313" key="12">
    <source>
        <dbReference type="Proteomes" id="UP000265566"/>
    </source>
</evidence>
<dbReference type="SUPFAM" id="SSF57850">
    <property type="entry name" value="RING/U-box"/>
    <property type="match status" value="1"/>
</dbReference>
<name>A0A072UQF4_MEDTR</name>
<dbReference type="Proteomes" id="UP000265566">
    <property type="component" value="Chromosome 4"/>
</dbReference>
<evidence type="ECO:0000256" key="1">
    <source>
        <dbReference type="ARBA" id="ARBA00022723"/>
    </source>
</evidence>
<feature type="compositionally biased region" description="Basic and acidic residues" evidence="5">
    <location>
        <begin position="361"/>
        <end position="376"/>
    </location>
</feature>
<keyword evidence="11" id="KW-1185">Reference proteome</keyword>
<feature type="compositionally biased region" description="Polar residues" evidence="5">
    <location>
        <begin position="296"/>
        <end position="317"/>
    </location>
</feature>
<dbReference type="STRING" id="3880.A0A072UQF4"/>
<feature type="region of interest" description="Disordered" evidence="5">
    <location>
        <begin position="335"/>
        <end position="377"/>
    </location>
</feature>
<dbReference type="KEGG" id="mtr:25493923"/>
<dbReference type="AlphaFoldDB" id="A0A072UQF4"/>
<dbReference type="InterPro" id="IPR019787">
    <property type="entry name" value="Znf_PHD-finger"/>
</dbReference>